<keyword evidence="3" id="KW-1185">Reference proteome</keyword>
<gene>
    <name evidence="2" type="ORF">HJ583_016365</name>
</gene>
<reference evidence="2 3" key="1">
    <citation type="submission" date="2020-06" db="EMBL/GenBank/DDBJ databases">
        <title>Draft genome of Uliginosibacterium sp. IMCC34675.</title>
        <authorList>
            <person name="Song J."/>
        </authorList>
    </citation>
    <scope>NUCLEOTIDE SEQUENCE [LARGE SCALE GENOMIC DNA]</scope>
    <source>
        <strain evidence="2 3">IMCC34675</strain>
    </source>
</reference>
<sequence length="72" mass="8134">MSYEQYLDEVTTLIVEKYGTADATAIKQVMDAQEAGFFVTHDDDERLRNLDQAHKDAATIGKPRKPGRTPKH</sequence>
<feature type="region of interest" description="Disordered" evidence="1">
    <location>
        <begin position="53"/>
        <end position="72"/>
    </location>
</feature>
<protein>
    <submittedName>
        <fullName evidence="2">Uncharacterized protein</fullName>
    </submittedName>
</protein>
<accession>A0ABX2IR46</accession>
<feature type="compositionally biased region" description="Basic residues" evidence="1">
    <location>
        <begin position="62"/>
        <end position="72"/>
    </location>
</feature>
<dbReference type="EMBL" id="JABCSC020000004">
    <property type="protein sequence ID" value="NSL56610.1"/>
    <property type="molecule type" value="Genomic_DNA"/>
</dbReference>
<name>A0ABX2IR46_9RHOO</name>
<proteinExistence type="predicted"/>
<dbReference type="Proteomes" id="UP000778523">
    <property type="component" value="Unassembled WGS sequence"/>
</dbReference>
<evidence type="ECO:0000256" key="1">
    <source>
        <dbReference type="SAM" id="MobiDB-lite"/>
    </source>
</evidence>
<organism evidence="2 3">
    <name type="scientific">Uliginosibacterium aquaticum</name>
    <dbReference type="NCBI Taxonomy" id="2731212"/>
    <lineage>
        <taxon>Bacteria</taxon>
        <taxon>Pseudomonadati</taxon>
        <taxon>Pseudomonadota</taxon>
        <taxon>Betaproteobacteria</taxon>
        <taxon>Rhodocyclales</taxon>
        <taxon>Zoogloeaceae</taxon>
        <taxon>Uliginosibacterium</taxon>
    </lineage>
</organism>
<evidence type="ECO:0000313" key="2">
    <source>
        <dbReference type="EMBL" id="NSL56610.1"/>
    </source>
</evidence>
<evidence type="ECO:0000313" key="3">
    <source>
        <dbReference type="Proteomes" id="UP000778523"/>
    </source>
</evidence>
<comment type="caution">
    <text evidence="2">The sequence shown here is derived from an EMBL/GenBank/DDBJ whole genome shotgun (WGS) entry which is preliminary data.</text>
</comment>